<organism evidence="5 6">
    <name type="scientific">Haematococcus lacustris</name>
    <name type="common">Green alga</name>
    <name type="synonym">Haematococcus pluvialis</name>
    <dbReference type="NCBI Taxonomy" id="44745"/>
    <lineage>
        <taxon>Eukaryota</taxon>
        <taxon>Viridiplantae</taxon>
        <taxon>Chlorophyta</taxon>
        <taxon>core chlorophytes</taxon>
        <taxon>Chlorophyceae</taxon>
        <taxon>CS clade</taxon>
        <taxon>Chlamydomonadales</taxon>
        <taxon>Haematococcaceae</taxon>
        <taxon>Haematococcus</taxon>
    </lineage>
</organism>
<dbReference type="GO" id="GO:0005634">
    <property type="term" value="C:nucleus"/>
    <property type="evidence" value="ECO:0007669"/>
    <property type="project" value="UniProtKB-ARBA"/>
</dbReference>
<evidence type="ECO:0000256" key="2">
    <source>
        <dbReference type="ARBA" id="ARBA00022942"/>
    </source>
</evidence>
<name>A0A699YM33_HAELA</name>
<accession>A0A699YM33</accession>
<dbReference type="InterPro" id="IPR036390">
    <property type="entry name" value="WH_DNA-bd_sf"/>
</dbReference>
<sequence>MALSEFTAANIHLDADKQEEASKKSTVDITKLKADIAVQLDVGKQGKVHEALEALLNLEKMSRLAEDITATRLSCTAVLELCFEAKQWKLLEEQILVLVKRRSQLKQAIQALVRQAMGYLDQAPDKDTKVSLIKTLQAVTEGKIYVEIERARLTRRLAIMKEAEGNVAEAADILQEVPVETFGAMAKTEKIAYILEQVRLCLDKQDFVRAQILSRKISPRAFVEKKGEAKGEIGIEGTAIEAPEEELKQICWFVVLSPAFSTEQGSSSDHTTLLTTTFQDKKLSDLPTYKALLNTFINKEIIRWPQFQQQFNSKRLADLQLRVVEHNVMVIAKYYTRITTARLSQLLDLSAAEAERHLSELVVSKAVSAKIDRPAGLVRFGARQAPEDQLNAWANNIGKLLGLVEKSCQQISKECMIYKVQLSSS</sequence>
<dbReference type="Pfam" id="PF01399">
    <property type="entry name" value="PCI"/>
    <property type="match status" value="1"/>
</dbReference>
<dbReference type="InterPro" id="IPR036388">
    <property type="entry name" value="WH-like_DNA-bd_sf"/>
</dbReference>
<proteinExistence type="inferred from homology"/>
<dbReference type="InterPro" id="IPR054559">
    <property type="entry name" value="PSMD12-CSN4-like_N"/>
</dbReference>
<reference evidence="5 6" key="1">
    <citation type="submission" date="2020-02" db="EMBL/GenBank/DDBJ databases">
        <title>Draft genome sequence of Haematococcus lacustris strain NIES-144.</title>
        <authorList>
            <person name="Morimoto D."/>
            <person name="Nakagawa S."/>
            <person name="Yoshida T."/>
            <person name="Sawayama S."/>
        </authorList>
    </citation>
    <scope>NUCLEOTIDE SEQUENCE [LARGE SCALE GENOMIC DNA]</scope>
    <source>
        <strain evidence="5 6">NIES-144</strain>
    </source>
</reference>
<dbReference type="Gene3D" id="1.10.10.10">
    <property type="entry name" value="Winged helix-like DNA-binding domain superfamily/Winged helix DNA-binding domain"/>
    <property type="match status" value="1"/>
</dbReference>
<keyword evidence="6" id="KW-1185">Reference proteome</keyword>
<gene>
    <name evidence="5" type="ORF">HaLaN_05906</name>
</gene>
<comment type="caution">
    <text evidence="5">The sequence shown here is derived from an EMBL/GenBank/DDBJ whole genome shotgun (WGS) entry which is preliminary data.</text>
</comment>
<dbReference type="Pfam" id="PF22241">
    <property type="entry name" value="PSMD12-CSN4_N"/>
    <property type="match status" value="1"/>
</dbReference>
<evidence type="ECO:0000256" key="1">
    <source>
        <dbReference type="ARBA" id="ARBA00006397"/>
    </source>
</evidence>
<dbReference type="PANTHER" id="PTHR10855">
    <property type="entry name" value="26S PROTEASOME NON-ATPASE REGULATORY SUBUNIT 12/COP9 SIGNALOSOME COMPLEX SUBUNIT 4"/>
    <property type="match status" value="1"/>
</dbReference>
<dbReference type="AlphaFoldDB" id="A0A699YM33"/>
<dbReference type="GO" id="GO:0005737">
    <property type="term" value="C:cytoplasm"/>
    <property type="evidence" value="ECO:0007669"/>
    <property type="project" value="TreeGrafter"/>
</dbReference>
<evidence type="ECO:0000256" key="3">
    <source>
        <dbReference type="ARBA" id="ARBA00064920"/>
    </source>
</evidence>
<dbReference type="EMBL" id="BLLF01000327">
    <property type="protein sequence ID" value="GFH10571.1"/>
    <property type="molecule type" value="Genomic_DNA"/>
</dbReference>
<dbReference type="InterPro" id="IPR000717">
    <property type="entry name" value="PCI_dom"/>
</dbReference>
<protein>
    <submittedName>
        <fullName evidence="5">PCI domain-containing protein</fullName>
    </submittedName>
</protein>
<comment type="similarity">
    <text evidence="1">Belongs to the proteasome subunit p55 family.</text>
</comment>
<dbReference type="FunFam" id="1.10.10.10:FF:000070">
    <property type="entry name" value="26S proteasome non-ATPase regulatory subunit 12"/>
    <property type="match status" value="1"/>
</dbReference>
<dbReference type="Proteomes" id="UP000485058">
    <property type="component" value="Unassembled WGS sequence"/>
</dbReference>
<evidence type="ECO:0000313" key="5">
    <source>
        <dbReference type="EMBL" id="GFH10571.1"/>
    </source>
</evidence>
<dbReference type="SUPFAM" id="SSF46785">
    <property type="entry name" value="Winged helix' DNA-binding domain"/>
    <property type="match status" value="1"/>
</dbReference>
<evidence type="ECO:0000313" key="6">
    <source>
        <dbReference type="Proteomes" id="UP000485058"/>
    </source>
</evidence>
<dbReference type="InterPro" id="IPR040134">
    <property type="entry name" value="PSMD12/CSN4"/>
</dbReference>
<evidence type="ECO:0000259" key="4">
    <source>
        <dbReference type="PROSITE" id="PS50250"/>
    </source>
</evidence>
<feature type="domain" description="PCI" evidence="4">
    <location>
        <begin position="214"/>
        <end position="385"/>
    </location>
</feature>
<dbReference type="InterPro" id="IPR040896">
    <property type="entry name" value="RPN5_C"/>
</dbReference>
<dbReference type="PROSITE" id="PS50250">
    <property type="entry name" value="PCI"/>
    <property type="match status" value="1"/>
</dbReference>
<dbReference type="PANTHER" id="PTHR10855:SF1">
    <property type="entry name" value="26S PROTEASOME NON-ATPASE REGULATORY SUBUNIT 12"/>
    <property type="match status" value="1"/>
</dbReference>
<keyword evidence="2" id="KW-0647">Proteasome</keyword>
<dbReference type="GO" id="GO:0008541">
    <property type="term" value="C:proteasome regulatory particle, lid subcomplex"/>
    <property type="evidence" value="ECO:0007669"/>
    <property type="project" value="TreeGrafter"/>
</dbReference>
<dbReference type="Pfam" id="PF18098">
    <property type="entry name" value="RPN5_C"/>
    <property type="match status" value="1"/>
</dbReference>
<comment type="subunit">
    <text evidence="3">Component of the 19S regulatory particle (RP/PA700) lid subcomplex of the 26S proteasome. The 26S proteasome is composed of a core protease (CP), known as the 20S proteasome, capped at one or both ends by the 19S regulatory particle (RP/PA700). The RP/PA700 complex is composed of at least 17 different subunits in two subcomplexes, the base and the lid, which form the portions proximal and distal to the 20S proteolytic core, respectively.</text>
</comment>
<dbReference type="SMART" id="SM00088">
    <property type="entry name" value="PINT"/>
    <property type="match status" value="1"/>
</dbReference>